<feature type="transmembrane region" description="Helical" evidence="6">
    <location>
        <begin position="154"/>
        <end position="173"/>
    </location>
</feature>
<name>A0A1N7DC49_9EURY</name>
<dbReference type="InterPro" id="IPR051533">
    <property type="entry name" value="WaaL-like"/>
</dbReference>
<feature type="transmembrane region" description="Helical" evidence="6">
    <location>
        <begin position="179"/>
        <end position="198"/>
    </location>
</feature>
<dbReference type="RefSeq" id="WP_076431399.1">
    <property type="nucleotide sequence ID" value="NZ_FTNO01000004.1"/>
</dbReference>
<keyword evidence="3 6" id="KW-1133">Transmembrane helix</keyword>
<feature type="transmembrane region" description="Helical" evidence="6">
    <location>
        <begin position="574"/>
        <end position="596"/>
    </location>
</feature>
<keyword evidence="9" id="KW-1185">Reference proteome</keyword>
<organism evidence="8 9">
    <name type="scientific">Haladaptatus litoreus</name>
    <dbReference type="NCBI Taxonomy" id="553468"/>
    <lineage>
        <taxon>Archaea</taxon>
        <taxon>Methanobacteriati</taxon>
        <taxon>Methanobacteriota</taxon>
        <taxon>Stenosarchaea group</taxon>
        <taxon>Halobacteria</taxon>
        <taxon>Halobacteriales</taxon>
        <taxon>Haladaptataceae</taxon>
        <taxon>Haladaptatus</taxon>
    </lineage>
</organism>
<feature type="region of interest" description="Disordered" evidence="5">
    <location>
        <begin position="373"/>
        <end position="472"/>
    </location>
</feature>
<evidence type="ECO:0000256" key="6">
    <source>
        <dbReference type="SAM" id="Phobius"/>
    </source>
</evidence>
<feature type="domain" description="O-antigen ligase-related" evidence="7">
    <location>
        <begin position="481"/>
        <end position="552"/>
    </location>
</feature>
<comment type="subcellular location">
    <subcellularLocation>
        <location evidence="1">Membrane</location>
        <topology evidence="1">Multi-pass membrane protein</topology>
    </subcellularLocation>
</comment>
<evidence type="ECO:0000256" key="3">
    <source>
        <dbReference type="ARBA" id="ARBA00022989"/>
    </source>
</evidence>
<evidence type="ECO:0000313" key="9">
    <source>
        <dbReference type="Proteomes" id="UP000186914"/>
    </source>
</evidence>
<feature type="transmembrane region" description="Helical" evidence="6">
    <location>
        <begin position="72"/>
        <end position="104"/>
    </location>
</feature>
<dbReference type="OrthoDB" id="214234at2157"/>
<feature type="transmembrane region" description="Helical" evidence="6">
    <location>
        <begin position="318"/>
        <end position="334"/>
    </location>
</feature>
<feature type="transmembrane region" description="Helical" evidence="6">
    <location>
        <begin position="346"/>
        <end position="364"/>
    </location>
</feature>
<feature type="transmembrane region" description="Helical" evidence="6">
    <location>
        <begin position="210"/>
        <end position="230"/>
    </location>
</feature>
<feature type="transmembrane region" description="Helical" evidence="6">
    <location>
        <begin position="38"/>
        <end position="60"/>
    </location>
</feature>
<evidence type="ECO:0000313" key="8">
    <source>
        <dbReference type="EMBL" id="SIR73388.1"/>
    </source>
</evidence>
<feature type="transmembrane region" description="Helical" evidence="6">
    <location>
        <begin position="535"/>
        <end position="562"/>
    </location>
</feature>
<keyword evidence="8" id="KW-0436">Ligase</keyword>
<reference evidence="9" key="1">
    <citation type="submission" date="2017-01" db="EMBL/GenBank/DDBJ databases">
        <authorList>
            <person name="Varghese N."/>
            <person name="Submissions S."/>
        </authorList>
    </citation>
    <scope>NUCLEOTIDE SEQUENCE [LARGE SCALE GENOMIC DNA]</scope>
    <source>
        <strain evidence="9">CGMCC 1.7737</strain>
    </source>
</reference>
<dbReference type="PANTHER" id="PTHR37422">
    <property type="entry name" value="TEICHURONIC ACID BIOSYNTHESIS PROTEIN TUAE"/>
    <property type="match status" value="1"/>
</dbReference>
<dbReference type="InterPro" id="IPR007016">
    <property type="entry name" value="O-antigen_ligase-rel_domated"/>
</dbReference>
<feature type="transmembrane region" description="Helical" evidence="6">
    <location>
        <begin position="295"/>
        <end position="312"/>
    </location>
</feature>
<dbReference type="Proteomes" id="UP000186914">
    <property type="component" value="Unassembled WGS sequence"/>
</dbReference>
<feature type="compositionally biased region" description="Low complexity" evidence="5">
    <location>
        <begin position="396"/>
        <end position="464"/>
    </location>
</feature>
<protein>
    <submittedName>
        <fullName evidence="8">O-Antigen ligase</fullName>
    </submittedName>
</protein>
<feature type="transmembrane region" description="Helical" evidence="6">
    <location>
        <begin position="124"/>
        <end position="142"/>
    </location>
</feature>
<evidence type="ECO:0000259" key="7">
    <source>
        <dbReference type="Pfam" id="PF04932"/>
    </source>
</evidence>
<dbReference type="GO" id="GO:0016020">
    <property type="term" value="C:membrane"/>
    <property type="evidence" value="ECO:0007669"/>
    <property type="project" value="UniProtKB-SubCell"/>
</dbReference>
<evidence type="ECO:0000256" key="2">
    <source>
        <dbReference type="ARBA" id="ARBA00022692"/>
    </source>
</evidence>
<evidence type="ECO:0000256" key="4">
    <source>
        <dbReference type="ARBA" id="ARBA00023136"/>
    </source>
</evidence>
<accession>A0A1N7DC49</accession>
<feature type="transmembrane region" description="Helical" evidence="6">
    <location>
        <begin position="255"/>
        <end position="283"/>
    </location>
</feature>
<dbReference type="AlphaFoldDB" id="A0A1N7DC49"/>
<evidence type="ECO:0000256" key="5">
    <source>
        <dbReference type="SAM" id="MobiDB-lite"/>
    </source>
</evidence>
<sequence length="631" mass="66998">MQIFYETQILLLLLLVFPNVLNDITLDHSRRSKPNSVPITFAAILALGLFVFTPVVGLGLRALGVPGFFGPLAALAITLGVYGVLTAASGYWFIGSLVALLMLVTYGANVPLADMGNYPMALSPAIWIYQIPLLAATALGVHKGLHRLKPTLPEILLVGFVVWSGISAVFSNVLRPDVAIFFTLFFLQVAIVFGLVFRSVRQNILPLRDVIGVFCVTAIGHVMIALVQFMNEGPLGLSVLGETSKFIGKLGFGPYVIWTGAWVTGFTGGGLNSLILLTFPAMLVFAWRSESRARLFGFVIVFAMLLVQRGTASDSGRGAIFVVGILLGLSMLWYKRGSLPKLATLQNIPVVGGVIVGLTILLYPDYGSGKQSSSTLGQTPFGGDVSAGSKPAPNSTTLTTTSDPTTTATTTETTTATTTETTTATTPETTTAMDAVTTTTETTTQNVTTTTETPTTTTETTTTANGSQGPPSAESLVNDMSVPFFSLKTLGVRIRQYAAGMDLFAKNPIFGIGGGNFRYHAEAYGLSKPFRMHSLYVALLTETGIIGFALYLGAVLVALFSGGKLLFSQKADRVLIIAVCCSLVGVLGAAAWGPFLDKVPRVFPFWAVLAALAGEYYRLKTDGSSNRGVLN</sequence>
<keyword evidence="4 6" id="KW-0472">Membrane</keyword>
<dbReference type="GO" id="GO:0016874">
    <property type="term" value="F:ligase activity"/>
    <property type="evidence" value="ECO:0007669"/>
    <property type="project" value="UniProtKB-KW"/>
</dbReference>
<dbReference type="Pfam" id="PF04932">
    <property type="entry name" value="Wzy_C"/>
    <property type="match status" value="1"/>
</dbReference>
<proteinExistence type="predicted"/>
<evidence type="ECO:0000256" key="1">
    <source>
        <dbReference type="ARBA" id="ARBA00004141"/>
    </source>
</evidence>
<dbReference type="EMBL" id="FTNO01000004">
    <property type="protein sequence ID" value="SIR73388.1"/>
    <property type="molecule type" value="Genomic_DNA"/>
</dbReference>
<gene>
    <name evidence="8" type="ORF">SAMN05421858_3502</name>
</gene>
<keyword evidence="2 6" id="KW-0812">Transmembrane</keyword>
<dbReference type="PANTHER" id="PTHR37422:SF13">
    <property type="entry name" value="LIPOPOLYSACCHARIDE BIOSYNTHESIS PROTEIN PA4999-RELATED"/>
    <property type="match status" value="1"/>
</dbReference>